<name>A0A3B6VN24_BRAPL</name>
<evidence type="ECO:0000313" key="2">
    <source>
        <dbReference type="Proteomes" id="UP000010793"/>
    </source>
</evidence>
<dbReference type="EMBL" id="CP002873">
    <property type="protein sequence ID" value="AGA67311.1"/>
    <property type="molecule type" value="Genomic_DNA"/>
</dbReference>
<gene>
    <name evidence="1" type="ORF">BPP43_10735</name>
</gene>
<evidence type="ECO:0000313" key="1">
    <source>
        <dbReference type="EMBL" id="AGA67311.1"/>
    </source>
</evidence>
<sequence length="124" mass="14454">MGKLLKIFFVVFLLIACRKNNTSYLSELVNYKGTYLGDEVIFNSFYVDAVVSIDINDNGDVTVDITLNNENIYFYTDSNYMTKLSDKKYEIQRADYYIFLDFSNGFYFVYKEIGKEVSGNLIKQ</sequence>
<proteinExistence type="predicted"/>
<dbReference type="Proteomes" id="UP000010793">
    <property type="component" value="Chromosome"/>
</dbReference>
<dbReference type="GeneID" id="56439438"/>
<evidence type="ECO:0008006" key="3">
    <source>
        <dbReference type="Google" id="ProtNLM"/>
    </source>
</evidence>
<keyword evidence="2" id="KW-1185">Reference proteome</keyword>
<organism evidence="1 2">
    <name type="scientific">Brachyspira pilosicoli P43/6/78</name>
    <dbReference type="NCBI Taxonomy" id="1042417"/>
    <lineage>
        <taxon>Bacteria</taxon>
        <taxon>Pseudomonadati</taxon>
        <taxon>Spirochaetota</taxon>
        <taxon>Spirochaetia</taxon>
        <taxon>Brachyspirales</taxon>
        <taxon>Brachyspiraceae</taxon>
        <taxon>Brachyspira</taxon>
    </lineage>
</organism>
<accession>A0A3B6VN24</accession>
<reference evidence="1 2" key="1">
    <citation type="journal article" date="2013" name="Genome Announc.">
        <title>Complete Genome Sequence of the Porcine Strain Brachyspira pilosicoli P43/6/78(T.).</title>
        <authorList>
            <person name="Lin C."/>
            <person name="den Bakker H.C."/>
            <person name="Suzuki H."/>
            <person name="Lefebure T."/>
            <person name="Ponnala L."/>
            <person name="Sun Q."/>
            <person name="Stanhope M.J."/>
            <person name="Wiedmann M."/>
            <person name="Duhamel G.E."/>
        </authorList>
    </citation>
    <scope>NUCLEOTIDE SEQUENCE [LARGE SCALE GENOMIC DNA]</scope>
    <source>
        <strain evidence="1 2">P43/6/78</strain>
    </source>
</reference>
<protein>
    <recommendedName>
        <fullName evidence="3">Lipoprotein</fullName>
    </recommendedName>
</protein>
<dbReference type="KEGG" id="bpip:BPP43_10735"/>
<dbReference type="AlphaFoldDB" id="A0A3B6VN24"/>
<dbReference type="RefSeq" id="WP_013243825.1">
    <property type="nucleotide sequence ID" value="NC_019908.1"/>
</dbReference>
<dbReference type="PROSITE" id="PS51257">
    <property type="entry name" value="PROKAR_LIPOPROTEIN"/>
    <property type="match status" value="1"/>
</dbReference>